<feature type="region of interest" description="Disordered" evidence="1">
    <location>
        <begin position="1"/>
        <end position="21"/>
    </location>
</feature>
<dbReference type="Proteomes" id="UP001355206">
    <property type="component" value="Unassembled WGS sequence"/>
</dbReference>
<comment type="caution">
    <text evidence="2">The sequence shown here is derived from an EMBL/GenBank/DDBJ whole genome shotgun (WGS) entry which is preliminary data.</text>
</comment>
<keyword evidence="3" id="KW-1185">Reference proteome</keyword>
<name>A0ABU7TQ61_9HYPH</name>
<evidence type="ECO:0000313" key="3">
    <source>
        <dbReference type="Proteomes" id="UP001355206"/>
    </source>
</evidence>
<protein>
    <recommendedName>
        <fullName evidence="4">Transcriptional regulator</fullName>
    </recommendedName>
</protein>
<evidence type="ECO:0000313" key="2">
    <source>
        <dbReference type="EMBL" id="MEE7491952.1"/>
    </source>
</evidence>
<evidence type="ECO:0008006" key="4">
    <source>
        <dbReference type="Google" id="ProtNLM"/>
    </source>
</evidence>
<organism evidence="2 3">
    <name type="scientific">Methylobacterium oryzae</name>
    <dbReference type="NCBI Taxonomy" id="334852"/>
    <lineage>
        <taxon>Bacteria</taxon>
        <taxon>Pseudomonadati</taxon>
        <taxon>Pseudomonadota</taxon>
        <taxon>Alphaproteobacteria</taxon>
        <taxon>Hyphomicrobiales</taxon>
        <taxon>Methylobacteriaceae</taxon>
        <taxon>Methylobacterium</taxon>
    </lineage>
</organism>
<dbReference type="EMBL" id="MLCA01000008">
    <property type="protein sequence ID" value="MEE7491952.1"/>
    <property type="molecule type" value="Genomic_DNA"/>
</dbReference>
<proteinExistence type="predicted"/>
<dbReference type="RefSeq" id="WP_331291962.1">
    <property type="nucleotide sequence ID" value="NZ_MLBR01000013.1"/>
</dbReference>
<reference evidence="2 3" key="1">
    <citation type="journal article" date="2012" name="Genet. Mol. Biol.">
        <title>Analysis of 16S rRNA and mxaF genes revealing insights into Methylobacterium niche-specific plant association.</title>
        <authorList>
            <person name="Dourado M.N."/>
            <person name="Andreote F.D."/>
            <person name="Dini-Andreote F."/>
            <person name="Conti R."/>
            <person name="Araujo J.M."/>
            <person name="Araujo W.L."/>
        </authorList>
    </citation>
    <scope>NUCLEOTIDE SEQUENCE [LARGE SCALE GENOMIC DNA]</scope>
    <source>
        <strain evidence="2 3">TC3-10</strain>
    </source>
</reference>
<gene>
    <name evidence="2" type="ORF">MOTC310_16325</name>
</gene>
<evidence type="ECO:0000256" key="1">
    <source>
        <dbReference type="SAM" id="MobiDB-lite"/>
    </source>
</evidence>
<sequence>MPDPDRMPHPGRTSAERRALDRIGCGEPPACVQKMLRNLLDAGLIVDVGTETRRNALGSYRVPAYAMPIPVHIAWCSAVAATDEEMEAFERELEGLR</sequence>
<accession>A0ABU7TQ61</accession>